<name>A0A2H0YLB3_9BACT</name>
<gene>
    <name evidence="1" type="ORF">COT33_03050</name>
</gene>
<reference evidence="2" key="1">
    <citation type="submission" date="2017-09" db="EMBL/GenBank/DDBJ databases">
        <title>Depth-based differentiation of microbial function through sediment-hosted aquifers and enrichment of novel symbionts in the deep terrestrial subsurface.</title>
        <authorList>
            <person name="Probst A.J."/>
            <person name="Ladd B."/>
            <person name="Jarett J.K."/>
            <person name="Geller-Mcgrath D.E."/>
            <person name="Sieber C.M.K."/>
            <person name="Emerson J.B."/>
            <person name="Anantharaman K."/>
            <person name="Thomas B.C."/>
            <person name="Malmstrom R."/>
            <person name="Stieglmeier M."/>
            <person name="Klingl A."/>
            <person name="Woyke T."/>
            <person name="Ryan C.M."/>
            <person name="Banfield J.F."/>
        </authorList>
    </citation>
    <scope>NUCLEOTIDE SEQUENCE [LARGE SCALE GENOMIC DNA]</scope>
</reference>
<proteinExistence type="predicted"/>
<dbReference type="Proteomes" id="UP000230088">
    <property type="component" value="Unassembled WGS sequence"/>
</dbReference>
<accession>A0A2H0YLB3</accession>
<comment type="caution">
    <text evidence="1">The sequence shown here is derived from an EMBL/GenBank/DDBJ whole genome shotgun (WGS) entry which is preliminary data.</text>
</comment>
<organism evidence="1 2">
    <name type="scientific">Candidatus Nealsonbacteria bacterium CG08_land_8_20_14_0_20_38_20</name>
    <dbReference type="NCBI Taxonomy" id="1974705"/>
    <lineage>
        <taxon>Bacteria</taxon>
        <taxon>Candidatus Nealsoniibacteriota</taxon>
    </lineage>
</organism>
<protein>
    <submittedName>
        <fullName evidence="1">Uncharacterized protein</fullName>
    </submittedName>
</protein>
<dbReference type="AlphaFoldDB" id="A0A2H0YLB3"/>
<evidence type="ECO:0000313" key="2">
    <source>
        <dbReference type="Proteomes" id="UP000230088"/>
    </source>
</evidence>
<dbReference type="EMBL" id="PEYD01000059">
    <property type="protein sequence ID" value="PIS39226.1"/>
    <property type="molecule type" value="Genomic_DNA"/>
</dbReference>
<sequence>MVEELKESEKSEEEILEDIKEVVIYKLEMFSPDKRFSIGSHEKGFTRDELIEEVRKETEIGKKVIEVELTFLRALKDGTLLEEVLTSEE</sequence>
<evidence type="ECO:0000313" key="1">
    <source>
        <dbReference type="EMBL" id="PIS39226.1"/>
    </source>
</evidence>